<feature type="active site" evidence="1">
    <location>
        <position position="228"/>
    </location>
</feature>
<reference evidence="4 5" key="1">
    <citation type="submission" date="2012-10" db="EMBL/GenBank/DDBJ databases">
        <authorList>
            <person name="Zafar N."/>
            <person name="Inman J."/>
            <person name="Hall N."/>
            <person name="Lorenzi H."/>
            <person name="Caler E."/>
        </authorList>
    </citation>
    <scope>NUCLEOTIDE SEQUENCE [LARGE SCALE GENOMIC DNA]</scope>
    <source>
        <strain evidence="4 5">IP1</strain>
    </source>
</reference>
<proteinExistence type="predicted"/>
<keyword evidence="4" id="KW-0378">Hydrolase</keyword>
<dbReference type="EC" id="3.2.1.143" evidence="4"/>
<sequence>MTTIAVKYQTKLIQQVLSTDFPDVFHLISFVSQQDSNYRKRISRNAPTGIKKAFERVCLEYQLHKEDELFVIIINGLKQCLKSYISQEHPFSKHLKDCIEIVYVPNHEERDVKITRYELLFFFALSFFHIEWNDYYDENGKEIINPRIADISFFQISQNFAVGTERLVCFYNYIFYVLLHPEIQTEVVTFSRRFIAEPYNFLSDESELKHYKDVQGGLELSDCKVHIDFANKRMIYQIWPSITQEELLFSIRPELTMSTMFFAPMESDEVIFMSNTIRLCSSTGYGESFECTGLLPKSEQMTNRVILAIDSCVSLCFGKTAIDRDLNKALVGFVKTEGSIATGRWGCGAFFNDPLLKFLQQVMVFVVSKKDGEFHWFDSKEFERFDALLQKLIDKKYRVCDLYKLLIQFDDKNSDSFEQYITSIIDKK</sequence>
<dbReference type="GO" id="GO:0004649">
    <property type="term" value="F:poly(ADP-ribose) glycohydrolase activity"/>
    <property type="evidence" value="ECO:0007669"/>
    <property type="project" value="UniProtKB-EC"/>
</dbReference>
<dbReference type="PANTHER" id="PTHR12837">
    <property type="entry name" value="POLY ADP-RIBOSE GLYCOHYDROLASE"/>
    <property type="match status" value="1"/>
</dbReference>
<dbReference type="GO" id="GO:0005975">
    <property type="term" value="P:carbohydrate metabolic process"/>
    <property type="evidence" value="ECO:0007669"/>
    <property type="project" value="InterPro"/>
</dbReference>
<dbReference type="OMA" id="WNCAQEE"/>
<dbReference type="GO" id="GO:0005737">
    <property type="term" value="C:cytoplasm"/>
    <property type="evidence" value="ECO:0007669"/>
    <property type="project" value="TreeGrafter"/>
</dbReference>
<feature type="active site" evidence="1">
    <location>
        <position position="245"/>
    </location>
</feature>
<dbReference type="Proteomes" id="UP000014680">
    <property type="component" value="Unassembled WGS sequence"/>
</dbReference>
<feature type="binding site" evidence="2">
    <location>
        <position position="244"/>
    </location>
    <ligand>
        <name>substrate</name>
    </ligand>
</feature>
<protein>
    <submittedName>
        <fullName evidence="4">Poly ADP-ribose glycohydrolase, putative</fullName>
        <ecNumber evidence="4">3.2.1.143</ecNumber>
    </submittedName>
</protein>
<dbReference type="GO" id="GO:0009225">
    <property type="term" value="P:nucleotide-sugar metabolic process"/>
    <property type="evidence" value="ECO:0007669"/>
    <property type="project" value="TreeGrafter"/>
</dbReference>
<organism evidence="4 5">
    <name type="scientific">Entamoeba invadens IP1</name>
    <dbReference type="NCBI Taxonomy" id="370355"/>
    <lineage>
        <taxon>Eukaryota</taxon>
        <taxon>Amoebozoa</taxon>
        <taxon>Evosea</taxon>
        <taxon>Archamoebae</taxon>
        <taxon>Mastigamoebida</taxon>
        <taxon>Entamoebidae</taxon>
        <taxon>Entamoeba</taxon>
    </lineage>
</organism>
<keyword evidence="5" id="KW-1185">Reference proteome</keyword>
<feature type="binding site" evidence="2">
    <location>
        <position position="231"/>
    </location>
    <ligand>
        <name>substrate</name>
    </ligand>
</feature>
<evidence type="ECO:0000313" key="5">
    <source>
        <dbReference type="Proteomes" id="UP000014680"/>
    </source>
</evidence>
<feature type="active site" evidence="1">
    <location>
        <position position="246"/>
    </location>
</feature>
<evidence type="ECO:0000313" key="4">
    <source>
        <dbReference type="EMBL" id="ELP90136.1"/>
    </source>
</evidence>
<dbReference type="AlphaFoldDB" id="A0A0A1UAD1"/>
<evidence type="ECO:0000256" key="2">
    <source>
        <dbReference type="PIRSR" id="PIRSR607724-2"/>
    </source>
</evidence>
<evidence type="ECO:0000259" key="3">
    <source>
        <dbReference type="Pfam" id="PF05028"/>
    </source>
</evidence>
<dbReference type="GO" id="GO:0005634">
    <property type="term" value="C:nucleus"/>
    <property type="evidence" value="ECO:0007669"/>
    <property type="project" value="TreeGrafter"/>
</dbReference>
<dbReference type="GO" id="GO:1990966">
    <property type="term" value="P:ATP generation from poly-ADP-D-ribose"/>
    <property type="evidence" value="ECO:0007669"/>
    <property type="project" value="TreeGrafter"/>
</dbReference>
<dbReference type="InterPro" id="IPR046372">
    <property type="entry name" value="PARG_cat_C"/>
</dbReference>
<dbReference type="PANTHER" id="PTHR12837:SF0">
    <property type="entry name" value="POLY(ADP-RIBOSE) GLYCOHYDROLASE"/>
    <property type="match status" value="1"/>
</dbReference>
<dbReference type="OrthoDB" id="1937899at2759"/>
<feature type="domain" description="PARG catalytic Macro" evidence="3">
    <location>
        <begin position="221"/>
        <end position="383"/>
    </location>
</feature>
<evidence type="ECO:0000256" key="1">
    <source>
        <dbReference type="PIRSR" id="PIRSR607724-1"/>
    </source>
</evidence>
<name>A0A0A1UAD1_ENTIV</name>
<gene>
    <name evidence="4" type="ORF">EIN_405600</name>
</gene>
<dbReference type="GO" id="GO:0006282">
    <property type="term" value="P:regulation of DNA repair"/>
    <property type="evidence" value="ECO:0007669"/>
    <property type="project" value="InterPro"/>
</dbReference>
<dbReference type="InterPro" id="IPR007724">
    <property type="entry name" value="Poly_GlycHdrlase"/>
</dbReference>
<dbReference type="Pfam" id="PF05028">
    <property type="entry name" value="PARG_cat_C"/>
    <property type="match status" value="1"/>
</dbReference>
<feature type="binding site" evidence="2">
    <location>
        <position position="285"/>
    </location>
    <ligand>
        <name>substrate</name>
    </ligand>
</feature>
<dbReference type="GeneID" id="14889044"/>
<accession>A0A0A1UAD1</accession>
<dbReference type="RefSeq" id="XP_004256907.1">
    <property type="nucleotide sequence ID" value="XM_004256859.1"/>
</dbReference>
<dbReference type="KEGG" id="eiv:EIN_405600"/>
<keyword evidence="4" id="KW-0326">Glycosidase</keyword>
<dbReference type="VEuPathDB" id="AmoebaDB:EIN_405600"/>
<dbReference type="EMBL" id="KB206537">
    <property type="protein sequence ID" value="ELP90136.1"/>
    <property type="molecule type" value="Genomic_DNA"/>
</dbReference>